<name>A0A318T725_9HYPH</name>
<dbReference type="Proteomes" id="UP000247454">
    <property type="component" value="Unassembled WGS sequence"/>
</dbReference>
<protein>
    <submittedName>
        <fullName evidence="2">Uncharacterized protein</fullName>
    </submittedName>
</protein>
<proteinExistence type="predicted"/>
<keyword evidence="1" id="KW-0812">Transmembrane</keyword>
<reference evidence="2 3" key="1">
    <citation type="submission" date="2018-06" db="EMBL/GenBank/DDBJ databases">
        <title>Genomic Encyclopedia of Type Strains, Phase III (KMG-III): the genomes of soil and plant-associated and newly described type strains.</title>
        <authorList>
            <person name="Whitman W."/>
        </authorList>
    </citation>
    <scope>NUCLEOTIDE SEQUENCE [LARGE SCALE GENOMIC DNA]</scope>
    <source>
        <strain evidence="2 3">ORS 1419</strain>
    </source>
</reference>
<dbReference type="AlphaFoldDB" id="A0A318T725"/>
<organism evidence="2 3">
    <name type="scientific">Phyllobacterium leguminum</name>
    <dbReference type="NCBI Taxonomy" id="314237"/>
    <lineage>
        <taxon>Bacteria</taxon>
        <taxon>Pseudomonadati</taxon>
        <taxon>Pseudomonadota</taxon>
        <taxon>Alphaproteobacteria</taxon>
        <taxon>Hyphomicrobiales</taxon>
        <taxon>Phyllobacteriaceae</taxon>
        <taxon>Phyllobacterium</taxon>
    </lineage>
</organism>
<sequence length="36" mass="4042">MTIYTYLTLALPVVMMIAVVIAVHFIPLDTPKGPRR</sequence>
<keyword evidence="1" id="KW-0472">Membrane</keyword>
<accession>A0A318T725</accession>
<evidence type="ECO:0000313" key="3">
    <source>
        <dbReference type="Proteomes" id="UP000247454"/>
    </source>
</evidence>
<keyword evidence="1" id="KW-1133">Transmembrane helix</keyword>
<dbReference type="EMBL" id="QJTF01000001">
    <property type="protein sequence ID" value="PYE90391.1"/>
    <property type="molecule type" value="Genomic_DNA"/>
</dbReference>
<keyword evidence="3" id="KW-1185">Reference proteome</keyword>
<comment type="caution">
    <text evidence="2">The sequence shown here is derived from an EMBL/GenBank/DDBJ whole genome shotgun (WGS) entry which is preliminary data.</text>
</comment>
<evidence type="ECO:0000313" key="2">
    <source>
        <dbReference type="EMBL" id="PYE90391.1"/>
    </source>
</evidence>
<evidence type="ECO:0000256" key="1">
    <source>
        <dbReference type="SAM" id="Phobius"/>
    </source>
</evidence>
<gene>
    <name evidence="2" type="ORF">C7477_10163</name>
</gene>
<feature type="transmembrane region" description="Helical" evidence="1">
    <location>
        <begin position="6"/>
        <end position="26"/>
    </location>
</feature>